<reference evidence="2" key="1">
    <citation type="submission" date="2014-09" db="EMBL/GenBank/DDBJ databases">
        <title>Genome sequence of the luminous mushroom Mycena chlorophos for searching fungal bioluminescence genes.</title>
        <authorList>
            <person name="Tanaka Y."/>
            <person name="Kasuga D."/>
            <person name="Oba Y."/>
            <person name="Hase S."/>
            <person name="Sato K."/>
            <person name="Oba Y."/>
            <person name="Sakakibara Y."/>
        </authorList>
    </citation>
    <scope>NUCLEOTIDE SEQUENCE</scope>
</reference>
<gene>
    <name evidence="2" type="ORF">MCHLO_01058</name>
</gene>
<evidence type="ECO:0000313" key="2">
    <source>
        <dbReference type="EMBL" id="GAT43376.1"/>
    </source>
</evidence>
<feature type="compositionally biased region" description="Basic and acidic residues" evidence="1">
    <location>
        <begin position="550"/>
        <end position="567"/>
    </location>
</feature>
<keyword evidence="3" id="KW-1185">Reference proteome</keyword>
<feature type="region of interest" description="Disordered" evidence="1">
    <location>
        <begin position="175"/>
        <end position="217"/>
    </location>
</feature>
<feature type="compositionally biased region" description="Basic residues" evidence="1">
    <location>
        <begin position="293"/>
        <end position="307"/>
    </location>
</feature>
<accession>A0ABQ0L0T2</accession>
<protein>
    <submittedName>
        <fullName evidence="2">Uncharacterized protein</fullName>
    </submittedName>
</protein>
<feature type="compositionally biased region" description="Acidic residues" evidence="1">
    <location>
        <begin position="318"/>
        <end position="330"/>
    </location>
</feature>
<organism evidence="2 3">
    <name type="scientific">Mycena chlorophos</name>
    <name type="common">Agaric fungus</name>
    <name type="synonym">Agaricus chlorophos</name>
    <dbReference type="NCBI Taxonomy" id="658473"/>
    <lineage>
        <taxon>Eukaryota</taxon>
        <taxon>Fungi</taxon>
        <taxon>Dikarya</taxon>
        <taxon>Basidiomycota</taxon>
        <taxon>Agaricomycotina</taxon>
        <taxon>Agaricomycetes</taxon>
        <taxon>Agaricomycetidae</taxon>
        <taxon>Agaricales</taxon>
        <taxon>Marasmiineae</taxon>
        <taxon>Mycenaceae</taxon>
        <taxon>Mycena</taxon>
    </lineage>
</organism>
<evidence type="ECO:0000256" key="1">
    <source>
        <dbReference type="SAM" id="MobiDB-lite"/>
    </source>
</evidence>
<dbReference type="Proteomes" id="UP000815677">
    <property type="component" value="Unassembled WGS sequence"/>
</dbReference>
<proteinExistence type="predicted"/>
<feature type="region of interest" description="Disordered" evidence="1">
    <location>
        <begin position="535"/>
        <end position="567"/>
    </location>
</feature>
<dbReference type="EMBL" id="DF838907">
    <property type="protein sequence ID" value="GAT43376.1"/>
    <property type="molecule type" value="Genomic_DNA"/>
</dbReference>
<evidence type="ECO:0000313" key="3">
    <source>
        <dbReference type="Proteomes" id="UP000815677"/>
    </source>
</evidence>
<feature type="region of interest" description="Disordered" evidence="1">
    <location>
        <begin position="288"/>
        <end position="389"/>
    </location>
</feature>
<feature type="compositionally biased region" description="Low complexity" evidence="1">
    <location>
        <begin position="198"/>
        <end position="209"/>
    </location>
</feature>
<sequence>MRAPPVEKAVENKWLELIARDEVSLQYPKVRDYFPSKIWDSRHSPFFDLVKQRIHDQVEEQHAADLERFRKRQTALEVDQPEDVAEARRRIPQVVQPLIDMIAKYTNTRVSLFYGNVENETEVVVQSIHSKESEGVGDFAQLAPQAYNDSVASFSRYIAEAYCQEKGLTKLASPAAETNPPVAAATDEGPAQPPPTVLPTTESTPSPSESENEDDDAAADAAFADPDGVFARFRNPPGPLLRAKLLAMSMEEREKQIRLIWFNSAYENQREENIIHNAQLLASLNIPGTGVTKRNKKAKKGGARKKVKVDGTSKAQGDDDDSDDSDDPNEDKEPLPARVTRSQTTPGAALSAAEQSNGQSSSSGRAGTATAKAKKPGNASKAPVTSDGGWARRAKNNWLRLPFDYSSWGALVEKWWNWEKTCGFVVSTESHDAAKRPTEVGWWVSRGRRRTPNVANTSEFAAEWLAWWRSIRPVEGDEDWSKLDVPGQNGMLNVLACLVWWAAAEEAEEAGKRSKEWKEAVDDVDSALERMTAWKAAGLASSSETGSQVEGRDKNGEGTKGKARERE</sequence>
<name>A0ABQ0L0T2_MYCCL</name>
<feature type="compositionally biased region" description="Low complexity" evidence="1">
    <location>
        <begin position="360"/>
        <end position="371"/>
    </location>
</feature>